<reference evidence="2 3" key="1">
    <citation type="submission" date="2024-12" db="EMBL/GenBank/DDBJ databases">
        <title>Forecasting of Potato common scab and diversities of Pathogenic streptomyces spp. in china.</title>
        <authorList>
            <person name="Handique U."/>
            <person name="Wu J."/>
        </authorList>
    </citation>
    <scope>NUCLEOTIDE SEQUENCE [LARGE SCALE GENOMIC DNA]</scope>
    <source>
        <strain evidence="2 3">ZRIMU1530</strain>
    </source>
</reference>
<protein>
    <recommendedName>
        <fullName evidence="4">DNA-binding protein</fullName>
    </recommendedName>
</protein>
<accession>A0ABW9I5G7</accession>
<proteinExistence type="predicted"/>
<keyword evidence="3" id="KW-1185">Reference proteome</keyword>
<evidence type="ECO:0000313" key="2">
    <source>
        <dbReference type="EMBL" id="MFM9615609.1"/>
    </source>
</evidence>
<comment type="caution">
    <text evidence="2">The sequence shown here is derived from an EMBL/GenBank/DDBJ whole genome shotgun (WGS) entry which is preliminary data.</text>
</comment>
<feature type="region of interest" description="Disordered" evidence="1">
    <location>
        <begin position="737"/>
        <end position="761"/>
    </location>
</feature>
<evidence type="ECO:0008006" key="4">
    <source>
        <dbReference type="Google" id="ProtNLM"/>
    </source>
</evidence>
<dbReference type="EMBL" id="JBJVNI010000037">
    <property type="protein sequence ID" value="MFM9615609.1"/>
    <property type="molecule type" value="Genomic_DNA"/>
</dbReference>
<evidence type="ECO:0000256" key="1">
    <source>
        <dbReference type="SAM" id="MobiDB-lite"/>
    </source>
</evidence>
<name>A0ABW9I5G7_9ACTN</name>
<evidence type="ECO:0000313" key="3">
    <source>
        <dbReference type="Proteomes" id="UP001631957"/>
    </source>
</evidence>
<gene>
    <name evidence="2" type="ORF">ACKI18_43870</name>
</gene>
<organism evidence="2 3">
    <name type="scientific">Streptomyces niveiscabiei</name>
    <dbReference type="NCBI Taxonomy" id="164115"/>
    <lineage>
        <taxon>Bacteria</taxon>
        <taxon>Bacillati</taxon>
        <taxon>Actinomycetota</taxon>
        <taxon>Actinomycetes</taxon>
        <taxon>Kitasatosporales</taxon>
        <taxon>Streptomycetaceae</taxon>
        <taxon>Streptomyces</taxon>
    </lineage>
</organism>
<sequence>MKRGASGGEGIGIFGAGARPEELSEKALSAYARELAGRVSAGEAYERFVRLCVRRTARGRAPSVRAGIEVRRLARAAGNRSTGDFLAELLALPATAGAASGWWKAHRGALVGLARERASVRRDLLGLMPDSDDEGVLVLWLDVLEESGALAGLWGDGEGPRDGTAGWFARFLEFHARALHWSTPARLPVLYRLVERAADRLRAELGESGGELELLRDVGLLDQLLALGVPVAPFPRDRWLPLNQWADAENPRDLLALAAGDRYRAAFRRSADGFCDSADDRRTVKALVRAPGGRLLLADWLREVVQRLAASGLPSLPQALAPLTWLPAEALALAPDEIRTVTGAGLAPLLARTLRTGLLDELGWPAWDEAVGTLGDADTLRFFDAWPHLIAASPTEARVIGAEGTALVHALRLPAEAGFHGPPGFHFVDGELLVHWATRGYGTAGYWHHSPDRIMPLEGGYGTPAGLDLYREEIGAATLPLPDGTRATGLGVLRRGGTTLPPNGFLLGDGTSYWTWGGTTWLAYDPVAKVIGAESVPAFLNIPDLEYGTLLPLPSGPPGPAVVPVDGLIGWRVIRLPDGSRCGEDLAGRCVTVPAEAGLPCAAVRFPGAAHPVAASRETGWALHLVDDDGTVLATARVDGTPGTFARGTRFLPGPSYWHCLRPRDLAGSLALRQVTEKTAHSLLRAADPADAVRQLLPEVTDAAVAAGVAGVVEFAAEQQAVLDAVEARSVEARSQWAEQVQSGVPVHRHPAPSTETPGTR</sequence>
<dbReference type="Proteomes" id="UP001631957">
    <property type="component" value="Unassembled WGS sequence"/>
</dbReference>
<dbReference type="RefSeq" id="WP_409123502.1">
    <property type="nucleotide sequence ID" value="NZ_JBJVNI010000037.1"/>
</dbReference>